<dbReference type="Proteomes" id="UP000663889">
    <property type="component" value="Unassembled WGS sequence"/>
</dbReference>
<evidence type="ECO:0000256" key="1">
    <source>
        <dbReference type="ARBA" id="ARBA00001964"/>
    </source>
</evidence>
<sequence>MAHRIPYLFDLFGGHISALLVACDKHTTRDAVSRLSDKIGVCVVTTRPGLINTITTIKNTQMAESPLLLLGGCAANLSKGRGALQDIDHMSLFKSISIFIAQSRTPEPVFVEFPIDVLYPFHLVECEVVEKAAELVRSAKTPVCLLGNQSILPSKNRQSMGIPRFLGSMSRGLVGRNNPIRFHHCRKEA</sequence>
<dbReference type="Pfam" id="PF02776">
    <property type="entry name" value="TPP_enzyme_N"/>
    <property type="match status" value="1"/>
</dbReference>
<dbReference type="SUPFAM" id="SSF52467">
    <property type="entry name" value="DHS-like NAD/FAD-binding domain"/>
    <property type="match status" value="1"/>
</dbReference>
<dbReference type="CDD" id="cd07035">
    <property type="entry name" value="TPP_PYR_POX_like"/>
    <property type="match status" value="1"/>
</dbReference>
<dbReference type="SUPFAM" id="SSF52518">
    <property type="entry name" value="Thiamin diphosphate-binding fold (THDP-binding)"/>
    <property type="match status" value="1"/>
</dbReference>
<dbReference type="InterPro" id="IPR012001">
    <property type="entry name" value="Thiamin_PyroP_enz_TPP-bd_dom"/>
</dbReference>
<dbReference type="InterPro" id="IPR045229">
    <property type="entry name" value="TPP_enz"/>
</dbReference>
<comment type="similarity">
    <text evidence="2">Belongs to the TPP enzyme family.</text>
</comment>
<dbReference type="PANTHER" id="PTHR18968:SF166">
    <property type="entry name" value="2-HYDROXYACYL-COA LYASE 2"/>
    <property type="match status" value="1"/>
</dbReference>
<comment type="cofactor">
    <cofactor evidence="1">
        <name>thiamine diphosphate</name>
        <dbReference type="ChEBI" id="CHEBI:58937"/>
    </cofactor>
</comment>
<dbReference type="GO" id="GO:0009097">
    <property type="term" value="P:isoleucine biosynthetic process"/>
    <property type="evidence" value="ECO:0007669"/>
    <property type="project" value="TreeGrafter"/>
</dbReference>
<reference evidence="5" key="1">
    <citation type="submission" date="2021-02" db="EMBL/GenBank/DDBJ databases">
        <authorList>
            <person name="Nowell W R."/>
        </authorList>
    </citation>
    <scope>NUCLEOTIDE SEQUENCE</scope>
</reference>
<evidence type="ECO:0000313" key="6">
    <source>
        <dbReference type="Proteomes" id="UP000663874"/>
    </source>
</evidence>
<dbReference type="GO" id="GO:0050660">
    <property type="term" value="F:flavin adenine dinucleotide binding"/>
    <property type="evidence" value="ECO:0007669"/>
    <property type="project" value="TreeGrafter"/>
</dbReference>
<dbReference type="AlphaFoldDB" id="A0A819PIP9"/>
<dbReference type="PANTHER" id="PTHR18968">
    <property type="entry name" value="THIAMINE PYROPHOSPHATE ENZYMES"/>
    <property type="match status" value="1"/>
</dbReference>
<dbReference type="Proteomes" id="UP000663874">
    <property type="component" value="Unassembled WGS sequence"/>
</dbReference>
<name>A0A819PIP9_9BILA</name>
<dbReference type="InterPro" id="IPR029061">
    <property type="entry name" value="THDP-binding"/>
</dbReference>
<dbReference type="GO" id="GO:0030976">
    <property type="term" value="F:thiamine pyrophosphate binding"/>
    <property type="evidence" value="ECO:0007669"/>
    <property type="project" value="InterPro"/>
</dbReference>
<dbReference type="EMBL" id="CAJOBE010006680">
    <property type="protein sequence ID" value="CAF4014049.1"/>
    <property type="molecule type" value="Genomic_DNA"/>
</dbReference>
<dbReference type="PROSITE" id="PS51257">
    <property type="entry name" value="PROKAR_LIPOPROTEIN"/>
    <property type="match status" value="1"/>
</dbReference>
<dbReference type="GO" id="GO:0005948">
    <property type="term" value="C:acetolactate synthase complex"/>
    <property type="evidence" value="ECO:0007669"/>
    <property type="project" value="TreeGrafter"/>
</dbReference>
<evidence type="ECO:0000259" key="3">
    <source>
        <dbReference type="Pfam" id="PF02776"/>
    </source>
</evidence>
<protein>
    <recommendedName>
        <fullName evidence="3">Thiamine pyrophosphate enzyme N-terminal TPP-binding domain-containing protein</fullName>
    </recommendedName>
</protein>
<dbReference type="GO" id="GO:0009099">
    <property type="term" value="P:L-valine biosynthetic process"/>
    <property type="evidence" value="ECO:0007669"/>
    <property type="project" value="TreeGrafter"/>
</dbReference>
<evidence type="ECO:0000256" key="2">
    <source>
        <dbReference type="ARBA" id="ARBA00007812"/>
    </source>
</evidence>
<dbReference type="InterPro" id="IPR029035">
    <property type="entry name" value="DHS-like_NAD/FAD-binding_dom"/>
</dbReference>
<dbReference type="GO" id="GO:0003984">
    <property type="term" value="F:acetolactate synthase activity"/>
    <property type="evidence" value="ECO:0007669"/>
    <property type="project" value="TreeGrafter"/>
</dbReference>
<feature type="domain" description="Thiamine pyrophosphate enzyme N-terminal TPP-binding" evidence="3">
    <location>
        <begin position="30"/>
        <end position="92"/>
    </location>
</feature>
<proteinExistence type="inferred from homology"/>
<evidence type="ECO:0000313" key="4">
    <source>
        <dbReference type="EMBL" id="CAF1529735.1"/>
    </source>
</evidence>
<accession>A0A819PIP9</accession>
<dbReference type="Gene3D" id="3.40.50.970">
    <property type="match status" value="1"/>
</dbReference>
<comment type="caution">
    <text evidence="5">The sequence shown here is derived from an EMBL/GenBank/DDBJ whole genome shotgun (WGS) entry which is preliminary data.</text>
</comment>
<evidence type="ECO:0000313" key="5">
    <source>
        <dbReference type="EMBL" id="CAF4014049.1"/>
    </source>
</evidence>
<dbReference type="EMBL" id="CAJNOU010007760">
    <property type="protein sequence ID" value="CAF1529735.1"/>
    <property type="molecule type" value="Genomic_DNA"/>
</dbReference>
<gene>
    <name evidence="5" type="ORF">FNK824_LOCUS26674</name>
    <name evidence="4" type="ORF">SEV965_LOCUS37457</name>
</gene>
<organism evidence="5 6">
    <name type="scientific">Rotaria sordida</name>
    <dbReference type="NCBI Taxonomy" id="392033"/>
    <lineage>
        <taxon>Eukaryota</taxon>
        <taxon>Metazoa</taxon>
        <taxon>Spiralia</taxon>
        <taxon>Gnathifera</taxon>
        <taxon>Rotifera</taxon>
        <taxon>Eurotatoria</taxon>
        <taxon>Bdelloidea</taxon>
        <taxon>Philodinida</taxon>
        <taxon>Philodinidae</taxon>
        <taxon>Rotaria</taxon>
    </lineage>
</organism>